<evidence type="ECO:0000256" key="10">
    <source>
        <dbReference type="SAM" id="MobiDB-lite"/>
    </source>
</evidence>
<feature type="domain" description="RRM" evidence="11">
    <location>
        <begin position="505"/>
        <end position="585"/>
    </location>
</feature>
<dbReference type="GO" id="GO:0001727">
    <property type="term" value="F:lipid kinase activity"/>
    <property type="evidence" value="ECO:0007669"/>
    <property type="project" value="TreeGrafter"/>
</dbReference>
<dbReference type="AlphaFoldDB" id="A0AAD9MJY1"/>
<feature type="compositionally biased region" description="Pro residues" evidence="10">
    <location>
        <begin position="611"/>
        <end position="623"/>
    </location>
</feature>
<dbReference type="Pfam" id="PF22675">
    <property type="entry name" value="KH-I_KHDC4-BBP"/>
    <property type="match status" value="1"/>
</dbReference>
<feature type="region of interest" description="Disordered" evidence="10">
    <location>
        <begin position="467"/>
        <end position="499"/>
    </location>
</feature>
<dbReference type="PROSITE" id="PS50084">
    <property type="entry name" value="KH_TYPE_1"/>
    <property type="match status" value="1"/>
</dbReference>
<evidence type="ECO:0000256" key="2">
    <source>
        <dbReference type="ARBA" id="ARBA00010382"/>
    </source>
</evidence>
<feature type="region of interest" description="Disordered" evidence="10">
    <location>
        <begin position="350"/>
        <end position="394"/>
    </location>
</feature>
<evidence type="ECO:0000256" key="7">
    <source>
        <dbReference type="ARBA" id="ARBA00023242"/>
    </source>
</evidence>
<dbReference type="Gene3D" id="3.30.70.330">
    <property type="match status" value="2"/>
</dbReference>
<keyword evidence="6" id="KW-0508">mRNA splicing</keyword>
<comment type="subcellular location">
    <subcellularLocation>
        <location evidence="1">Nucleus</location>
    </subcellularLocation>
</comment>
<dbReference type="InterPro" id="IPR036875">
    <property type="entry name" value="Znf_CCHC_sf"/>
</dbReference>
<dbReference type="InterPro" id="IPR035979">
    <property type="entry name" value="RBD_domain_sf"/>
</dbReference>
<evidence type="ECO:0000256" key="4">
    <source>
        <dbReference type="ARBA" id="ARBA00022771"/>
    </source>
</evidence>
<accession>A0AAD9MJY1</accession>
<keyword evidence="5" id="KW-0862">Zinc</keyword>
<feature type="compositionally biased region" description="Basic and acidic residues" evidence="10">
    <location>
        <begin position="907"/>
        <end position="922"/>
    </location>
</feature>
<keyword evidence="3" id="KW-0507">mRNA processing</keyword>
<dbReference type="PANTHER" id="PTHR12358">
    <property type="entry name" value="SPHINGOSINE KINASE"/>
    <property type="match status" value="1"/>
</dbReference>
<evidence type="ECO:0000256" key="8">
    <source>
        <dbReference type="PROSITE-ProRule" id="PRU00047"/>
    </source>
</evidence>
<dbReference type="InterPro" id="IPR001878">
    <property type="entry name" value="Znf_CCHC"/>
</dbReference>
<evidence type="ECO:0000256" key="3">
    <source>
        <dbReference type="ARBA" id="ARBA00022664"/>
    </source>
</evidence>
<sequence length="1209" mass="131270">MADVAEPPVAPGLVQSDGVDGEAQPVTELRGRRRHKWGPIPGQASEAADGASEARKRKRKSRWGDKEEVNNERAIVLMPSEIVLSNGIKVVELHKELNALNRKLADGLIDIPPEGERSPSPPPVYDSIGVRLNTREVRYREKMQRQRNQLIERLIAKDPTYRPPADYRPEKKWAKLFIPQREYPGYNFIGLIIGPRGQTQQRMQAETNTKIAIRGRGATKEGSLRAHQQPGDDEELHVMITGDRQEDVDAAKALVERLLRPLDEEMNEHKKMQLRELAAMNGTLKDTVYCSNCAEPGHTAVNCPKAALDVYRLPDQIASRVEEQYARDIARVHGGEGASMEQEFSSFLAELGGTDPRAGPPGGEAPRARASAPRAPGRGTTSRTRARSTSATSDRCAWMASEEALRPVFEPFGRVVQCSVPREQGTGFSRGFAFVTFAEEGMASAARQALDGAPFEDRTLLVRMKGEPRDAGPRFGGPRFGGGPPGLGARGPPGPRPDDDLPPECKLYVGNLPPDSDEAFLHQEFARFGHILSARIITDRDSGRSRGYGFVNYADPEAARGAQQAMNGFTGLEGGRPLIVRSSGVDRKPPPRGMAFRGPPGPPGFGGYYGGPPPPFPGHPPYGPGYGAPPRHPTAVPTRRRRRPEAPDPYAAYPGADPYGYGAQYGAVPPPAPDQAGAYHAPAAVESDLMAHPRQPPLMHPSTSRSSSFPKRLSESELQGVPMQVDGVLAQVSLDLAGSEGGLSWAFEMDGCVNLLPGFGQRAESLPLQEIIAAEIKPSSLRRQWCSWLEKAWALTLFTFRRAPSNPSYWHPRQVTLVSTDEELLRAWHAQLQAGMRAQTWRPRRLLVIVNPVGGSRQAPSTWSSTVAPVFRKAGIKVAVVETQEPQHAVTIVRQVIGGGAESDAGAGERRSLSPAGADRDKPRRPRSPSRRAFDGVVAVGGDGLFHEIVNGVLGLRAAGTDAVACTLNGTRSAFTAAVHVVLGDGVALDRGPGLPEFATCMVSYGFMGDLMAESERLRWLGPARYEVVGAKMLAANRAYAARVSYLAPATGPGRASFSHACLANCEFCARGGREGRGGAAGFAASAEELWERRRAEFVHLPEQEFAGIMLVIMPCRSDKSKKGVAKYGHLSDGLLHLVLIRRCSRFQYLKFLLRMSHIGLEAGGQHGSYIQVGQESHWNVDGELIQSRTINAQLHRGVIDVFARGVEG</sequence>
<dbReference type="Pfam" id="PF00781">
    <property type="entry name" value="DAGK_cat"/>
    <property type="match status" value="2"/>
</dbReference>
<dbReference type="InterPro" id="IPR050187">
    <property type="entry name" value="Lipid_Phosphate_FormReg"/>
</dbReference>
<dbReference type="SUPFAM" id="SSF54928">
    <property type="entry name" value="RNA-binding domain, RBD"/>
    <property type="match status" value="2"/>
</dbReference>
<dbReference type="InterPro" id="IPR032570">
    <property type="entry name" value="SF1-HH"/>
</dbReference>
<dbReference type="PROSITE" id="PS50102">
    <property type="entry name" value="RRM"/>
    <property type="match status" value="2"/>
</dbReference>
<organism evidence="14 15">
    <name type="scientific">Prototheca wickerhamii</name>
    <dbReference type="NCBI Taxonomy" id="3111"/>
    <lineage>
        <taxon>Eukaryota</taxon>
        <taxon>Viridiplantae</taxon>
        <taxon>Chlorophyta</taxon>
        <taxon>core chlorophytes</taxon>
        <taxon>Trebouxiophyceae</taxon>
        <taxon>Chlorellales</taxon>
        <taxon>Chlorellaceae</taxon>
        <taxon>Prototheca</taxon>
    </lineage>
</organism>
<dbReference type="GO" id="GO:0008270">
    <property type="term" value="F:zinc ion binding"/>
    <property type="evidence" value="ECO:0007669"/>
    <property type="project" value="UniProtKB-KW"/>
</dbReference>
<dbReference type="PROSITE" id="PS50146">
    <property type="entry name" value="DAGK"/>
    <property type="match status" value="1"/>
</dbReference>
<dbReference type="SUPFAM" id="SSF54791">
    <property type="entry name" value="Eukaryotic type KH-domain (KH-domain type I)"/>
    <property type="match status" value="1"/>
</dbReference>
<keyword evidence="9" id="KW-0694">RNA-binding</keyword>
<dbReference type="GO" id="GO:0003723">
    <property type="term" value="F:RNA binding"/>
    <property type="evidence" value="ECO:0007669"/>
    <property type="project" value="UniProtKB-UniRule"/>
</dbReference>
<dbReference type="EMBL" id="JASFZW010000001">
    <property type="protein sequence ID" value="KAK2080642.1"/>
    <property type="molecule type" value="Genomic_DNA"/>
</dbReference>
<dbReference type="GO" id="GO:0006665">
    <property type="term" value="P:sphingolipid metabolic process"/>
    <property type="evidence" value="ECO:0007669"/>
    <property type="project" value="UniProtKB-ARBA"/>
</dbReference>
<dbReference type="InterPro" id="IPR001206">
    <property type="entry name" value="Diacylglycerol_kinase_cat_dom"/>
</dbReference>
<evidence type="ECO:0000256" key="9">
    <source>
        <dbReference type="PROSITE-ProRule" id="PRU00176"/>
    </source>
</evidence>
<feature type="domain" description="CCHC-type" evidence="13">
    <location>
        <begin position="290"/>
        <end position="305"/>
    </location>
</feature>
<dbReference type="GO" id="GO:0016020">
    <property type="term" value="C:membrane"/>
    <property type="evidence" value="ECO:0007669"/>
    <property type="project" value="GOC"/>
</dbReference>
<dbReference type="Gene3D" id="3.30.1370.10">
    <property type="entry name" value="K Homology domain, type 1"/>
    <property type="match status" value="1"/>
</dbReference>
<dbReference type="Proteomes" id="UP001255856">
    <property type="component" value="Unassembled WGS sequence"/>
</dbReference>
<dbReference type="GO" id="GO:0005634">
    <property type="term" value="C:nucleus"/>
    <property type="evidence" value="ECO:0007669"/>
    <property type="project" value="UniProtKB-SubCell"/>
</dbReference>
<dbReference type="SMART" id="SM00360">
    <property type="entry name" value="RRM"/>
    <property type="match status" value="2"/>
</dbReference>
<evidence type="ECO:0000259" key="12">
    <source>
        <dbReference type="PROSITE" id="PS50146"/>
    </source>
</evidence>
<proteinExistence type="inferred from homology"/>
<feature type="domain" description="DAGKc" evidence="12">
    <location>
        <begin position="841"/>
        <end position="957"/>
    </location>
</feature>
<evidence type="ECO:0000313" key="14">
    <source>
        <dbReference type="EMBL" id="KAK2080642.1"/>
    </source>
</evidence>
<dbReference type="CDD" id="cd02395">
    <property type="entry name" value="KH-I_BBP"/>
    <property type="match status" value="1"/>
</dbReference>
<keyword evidence="4 8" id="KW-0479">Metal-binding</keyword>
<dbReference type="Pfam" id="PF16275">
    <property type="entry name" value="SF1-HH"/>
    <property type="match status" value="1"/>
</dbReference>
<keyword evidence="15" id="KW-1185">Reference proteome</keyword>
<dbReference type="Pfam" id="PF00076">
    <property type="entry name" value="RRM_1"/>
    <property type="match status" value="2"/>
</dbReference>
<dbReference type="InterPro" id="IPR017438">
    <property type="entry name" value="ATP-NAD_kinase_N"/>
</dbReference>
<evidence type="ECO:0000256" key="5">
    <source>
        <dbReference type="ARBA" id="ARBA00022833"/>
    </source>
</evidence>
<dbReference type="InterPro" id="IPR036612">
    <property type="entry name" value="KH_dom_type_1_sf"/>
</dbReference>
<comment type="similarity">
    <text evidence="2">Belongs to the BBP/SF1 family.</text>
</comment>
<dbReference type="InterPro" id="IPR012677">
    <property type="entry name" value="Nucleotide-bd_a/b_plait_sf"/>
</dbReference>
<feature type="domain" description="RRM" evidence="11">
    <location>
        <begin position="400"/>
        <end position="467"/>
    </location>
</feature>
<feature type="region of interest" description="Disordered" evidence="10">
    <location>
        <begin position="598"/>
        <end position="654"/>
    </location>
</feature>
<dbReference type="InterPro" id="IPR000504">
    <property type="entry name" value="RRM_dom"/>
</dbReference>
<dbReference type="GO" id="GO:0008380">
    <property type="term" value="P:RNA splicing"/>
    <property type="evidence" value="ECO:0007669"/>
    <property type="project" value="UniProtKB-KW"/>
</dbReference>
<evidence type="ECO:0000259" key="13">
    <source>
        <dbReference type="PROSITE" id="PS50158"/>
    </source>
</evidence>
<dbReference type="PROSITE" id="PS50158">
    <property type="entry name" value="ZF_CCHC"/>
    <property type="match status" value="1"/>
</dbReference>
<evidence type="ECO:0008006" key="16">
    <source>
        <dbReference type="Google" id="ProtNLM"/>
    </source>
</evidence>
<dbReference type="SMART" id="SM00322">
    <property type="entry name" value="KH"/>
    <property type="match status" value="1"/>
</dbReference>
<comment type="caution">
    <text evidence="14">The sequence shown here is derived from an EMBL/GenBank/DDBJ whole genome shotgun (WGS) entry which is preliminary data.</text>
</comment>
<reference evidence="14" key="1">
    <citation type="submission" date="2021-01" db="EMBL/GenBank/DDBJ databases">
        <authorList>
            <person name="Eckstrom K.M.E."/>
        </authorList>
    </citation>
    <scope>NUCLEOTIDE SEQUENCE</scope>
    <source>
        <strain evidence="14">UVCC 0001</strain>
    </source>
</reference>
<dbReference type="SUPFAM" id="SSF57756">
    <property type="entry name" value="Retrovirus zinc finger-like domains"/>
    <property type="match status" value="1"/>
</dbReference>
<evidence type="ECO:0000256" key="6">
    <source>
        <dbReference type="ARBA" id="ARBA00023187"/>
    </source>
</evidence>
<dbReference type="InterPro" id="IPR055256">
    <property type="entry name" value="KH_1_KHDC4/BBP-like"/>
</dbReference>
<evidence type="ECO:0000256" key="1">
    <source>
        <dbReference type="ARBA" id="ARBA00004123"/>
    </source>
</evidence>
<feature type="region of interest" description="Disordered" evidence="10">
    <location>
        <begin position="901"/>
        <end position="933"/>
    </location>
</feature>
<dbReference type="Gene3D" id="2.60.200.40">
    <property type="match status" value="1"/>
</dbReference>
<gene>
    <name evidence="14" type="ORF">QBZ16_000496</name>
</gene>
<dbReference type="InterPro" id="IPR047086">
    <property type="entry name" value="SF1-HH_sf"/>
</dbReference>
<feature type="compositionally biased region" description="Gly residues" evidence="10">
    <location>
        <begin position="474"/>
        <end position="491"/>
    </location>
</feature>
<evidence type="ECO:0000259" key="11">
    <source>
        <dbReference type="PROSITE" id="PS50102"/>
    </source>
</evidence>
<dbReference type="Gene3D" id="6.10.140.1790">
    <property type="match status" value="1"/>
</dbReference>
<name>A0AAD9MJY1_PROWI</name>
<protein>
    <recommendedName>
        <fullName evidence="16">Branchpoint-bridging protein</fullName>
    </recommendedName>
</protein>
<dbReference type="PANTHER" id="PTHR12358:SF54">
    <property type="entry name" value="SPHINGOSINE KINASE RELATED PROTEIN"/>
    <property type="match status" value="1"/>
</dbReference>
<dbReference type="SUPFAM" id="SSF111331">
    <property type="entry name" value="NAD kinase/diacylglycerol kinase-like"/>
    <property type="match status" value="1"/>
</dbReference>
<dbReference type="InterPro" id="IPR016064">
    <property type="entry name" value="NAD/diacylglycerol_kinase_sf"/>
</dbReference>
<evidence type="ECO:0000313" key="15">
    <source>
        <dbReference type="Proteomes" id="UP001255856"/>
    </source>
</evidence>
<feature type="region of interest" description="Disordered" evidence="10">
    <location>
        <begin position="1"/>
        <end position="66"/>
    </location>
</feature>
<dbReference type="Gene3D" id="3.40.50.10330">
    <property type="entry name" value="Probable inorganic polyphosphate/atp-NAD kinase, domain 1"/>
    <property type="match status" value="1"/>
</dbReference>
<feature type="compositionally biased region" description="Low complexity" evidence="10">
    <location>
        <begin position="364"/>
        <end position="393"/>
    </location>
</feature>
<dbReference type="InterPro" id="IPR004087">
    <property type="entry name" value="KH_dom"/>
</dbReference>
<keyword evidence="7" id="KW-0539">Nucleus</keyword>
<dbReference type="GO" id="GO:0006397">
    <property type="term" value="P:mRNA processing"/>
    <property type="evidence" value="ECO:0007669"/>
    <property type="project" value="UniProtKB-KW"/>
</dbReference>
<keyword evidence="4 8" id="KW-0863">Zinc-finger</keyword>